<dbReference type="Proteomes" id="UP000479710">
    <property type="component" value="Unassembled WGS sequence"/>
</dbReference>
<evidence type="ECO:0000259" key="4">
    <source>
        <dbReference type="Pfam" id="PF00685"/>
    </source>
</evidence>
<evidence type="ECO:0000313" key="6">
    <source>
        <dbReference type="Proteomes" id="UP000479710"/>
    </source>
</evidence>
<feature type="domain" description="Sulfotransferase" evidence="4">
    <location>
        <begin position="2"/>
        <end position="143"/>
    </location>
</feature>
<dbReference type="Pfam" id="PF00685">
    <property type="entry name" value="Sulfotransfer_1"/>
    <property type="match status" value="1"/>
</dbReference>
<evidence type="ECO:0000313" key="5">
    <source>
        <dbReference type="EMBL" id="KAF0889538.1"/>
    </source>
</evidence>
<gene>
    <name evidence="5" type="ORF">E2562_026952</name>
</gene>
<comment type="caution">
    <text evidence="5">The sequence shown here is derived from an EMBL/GenBank/DDBJ whole genome shotgun (WGS) entry which is preliminary data.</text>
</comment>
<protein>
    <recommendedName>
        <fullName evidence="3">Sulfotransferase</fullName>
        <ecNumber evidence="3">2.8.2.-</ecNumber>
    </recommendedName>
</protein>
<keyword evidence="6" id="KW-1185">Reference proteome</keyword>
<name>A0A6G1BNE8_9ORYZ</name>
<evidence type="ECO:0000256" key="1">
    <source>
        <dbReference type="ARBA" id="ARBA00005771"/>
    </source>
</evidence>
<dbReference type="GO" id="GO:0008146">
    <property type="term" value="F:sulfotransferase activity"/>
    <property type="evidence" value="ECO:0007669"/>
    <property type="project" value="InterPro"/>
</dbReference>
<comment type="similarity">
    <text evidence="1 3">Belongs to the sulfotransferase 1 family.</text>
</comment>
<dbReference type="InterPro" id="IPR027417">
    <property type="entry name" value="P-loop_NTPase"/>
</dbReference>
<dbReference type="InterPro" id="IPR000863">
    <property type="entry name" value="Sulfotransferase_dom"/>
</dbReference>
<dbReference type="PANTHER" id="PTHR11783">
    <property type="entry name" value="SULFOTRANSFERASE SULT"/>
    <property type="match status" value="1"/>
</dbReference>
<organism evidence="5 6">
    <name type="scientific">Oryza meyeriana var. granulata</name>
    <dbReference type="NCBI Taxonomy" id="110450"/>
    <lineage>
        <taxon>Eukaryota</taxon>
        <taxon>Viridiplantae</taxon>
        <taxon>Streptophyta</taxon>
        <taxon>Embryophyta</taxon>
        <taxon>Tracheophyta</taxon>
        <taxon>Spermatophyta</taxon>
        <taxon>Magnoliopsida</taxon>
        <taxon>Liliopsida</taxon>
        <taxon>Poales</taxon>
        <taxon>Poaceae</taxon>
        <taxon>BOP clade</taxon>
        <taxon>Oryzoideae</taxon>
        <taxon>Oryzeae</taxon>
        <taxon>Oryzinae</taxon>
        <taxon>Oryza</taxon>
        <taxon>Oryza meyeriana</taxon>
    </lineage>
</organism>
<dbReference type="EC" id="2.8.2.-" evidence="3"/>
<accession>A0A6G1BNE8</accession>
<sequence length="147" mass="16995">MFCEGFSPFGPFWNHILEYWKASMERPDKVMFLKCEDIKSDPVLVVRKLADILGVPFTKEEDTDGIPEEVVKSCNFETLSNLKVNEIGATHGRKRTIDNSIFPFVENNSIFFRKGRVGDWVNHISKEMGARMDHIVQEKFRGYGLTF</sequence>
<dbReference type="AlphaFoldDB" id="A0A6G1BNE8"/>
<keyword evidence="2 3" id="KW-0808">Transferase</keyword>
<dbReference type="OrthoDB" id="692105at2759"/>
<dbReference type="SUPFAM" id="SSF52540">
    <property type="entry name" value="P-loop containing nucleoside triphosphate hydrolases"/>
    <property type="match status" value="1"/>
</dbReference>
<evidence type="ECO:0000256" key="3">
    <source>
        <dbReference type="RuleBase" id="RU361155"/>
    </source>
</evidence>
<evidence type="ECO:0000256" key="2">
    <source>
        <dbReference type="ARBA" id="ARBA00022679"/>
    </source>
</evidence>
<dbReference type="Gene3D" id="3.40.50.300">
    <property type="entry name" value="P-loop containing nucleotide triphosphate hydrolases"/>
    <property type="match status" value="1"/>
</dbReference>
<proteinExistence type="inferred from homology"/>
<dbReference type="EMBL" id="SPHZ02000012">
    <property type="protein sequence ID" value="KAF0889538.1"/>
    <property type="molecule type" value="Genomic_DNA"/>
</dbReference>
<reference evidence="5 6" key="1">
    <citation type="submission" date="2019-11" db="EMBL/GenBank/DDBJ databases">
        <title>Whole genome sequence of Oryza granulata.</title>
        <authorList>
            <person name="Li W."/>
        </authorList>
    </citation>
    <scope>NUCLEOTIDE SEQUENCE [LARGE SCALE GENOMIC DNA]</scope>
    <source>
        <strain evidence="6">cv. Menghai</strain>
        <tissue evidence="5">Leaf</tissue>
    </source>
</reference>